<protein>
    <submittedName>
        <fullName evidence="1">Uncharacterized protein</fullName>
    </submittedName>
</protein>
<gene>
    <name evidence="1" type="ORF">AWC19_09280</name>
</gene>
<evidence type="ECO:0000313" key="2">
    <source>
        <dbReference type="Proteomes" id="UP000193529"/>
    </source>
</evidence>
<dbReference type="Proteomes" id="UP000193529">
    <property type="component" value="Unassembled WGS sequence"/>
</dbReference>
<dbReference type="EMBL" id="LQPJ01000101">
    <property type="protein sequence ID" value="ORW24675.1"/>
    <property type="molecule type" value="Genomic_DNA"/>
</dbReference>
<name>A0A1X1ZN01_9MYCO</name>
<evidence type="ECO:0000313" key="1">
    <source>
        <dbReference type="EMBL" id="ORW24675.1"/>
    </source>
</evidence>
<proteinExistence type="predicted"/>
<dbReference type="OrthoDB" id="4569168at2"/>
<comment type="caution">
    <text evidence="1">The sequence shown here is derived from an EMBL/GenBank/DDBJ whole genome shotgun (WGS) entry which is preliminary data.</text>
</comment>
<dbReference type="RefSeq" id="WP_085078612.1">
    <property type="nucleotide sequence ID" value="NZ_LQPJ01000101.1"/>
</dbReference>
<dbReference type="AlphaFoldDB" id="A0A1X1ZN01"/>
<reference evidence="1 2" key="1">
    <citation type="submission" date="2016-01" db="EMBL/GenBank/DDBJ databases">
        <title>The new phylogeny of the genus Mycobacterium.</title>
        <authorList>
            <person name="Tarcisio F."/>
            <person name="Conor M."/>
            <person name="Antonella G."/>
            <person name="Elisabetta G."/>
            <person name="Giulia F.S."/>
            <person name="Sara T."/>
            <person name="Anna F."/>
            <person name="Clotilde B."/>
            <person name="Roberto B."/>
            <person name="Veronica D.S."/>
            <person name="Fabio R."/>
            <person name="Monica P."/>
            <person name="Olivier J."/>
            <person name="Enrico T."/>
            <person name="Nicola S."/>
        </authorList>
    </citation>
    <scope>NUCLEOTIDE SEQUENCE [LARGE SCALE GENOMIC DNA]</scope>
    <source>
        <strain evidence="1 2">DSM 44572</strain>
    </source>
</reference>
<organism evidence="1 2">
    <name type="scientific">Mycobacterium palustre</name>
    <dbReference type="NCBI Taxonomy" id="153971"/>
    <lineage>
        <taxon>Bacteria</taxon>
        <taxon>Bacillati</taxon>
        <taxon>Actinomycetota</taxon>
        <taxon>Actinomycetes</taxon>
        <taxon>Mycobacteriales</taxon>
        <taxon>Mycobacteriaceae</taxon>
        <taxon>Mycobacterium</taxon>
        <taxon>Mycobacterium simiae complex</taxon>
    </lineage>
</organism>
<keyword evidence="2" id="KW-1185">Reference proteome</keyword>
<sequence length="122" mass="13873">MTNGESVFADVFGPLEDVQLRRRRQDLLRRAALIVEFGWNPFRYQWSVGEVLGTALVLDDCDELLRFDETVHSALSRWAFDLWGIGGGQADVDTGCLRTRAWFECIHAELADKPSSPTTRKE</sequence>
<accession>A0A1X1ZN01</accession>